<reference evidence="3" key="1">
    <citation type="submission" date="2022-01" db="EMBL/GenBank/DDBJ databases">
        <title>Whole genome-based taxonomy of the Shewanellaceae.</title>
        <authorList>
            <person name="Martin-Rodriguez A.J."/>
        </authorList>
    </citation>
    <scope>NUCLEOTIDE SEQUENCE</scope>
    <source>
        <strain evidence="3">DSM 16422</strain>
    </source>
</reference>
<protein>
    <submittedName>
        <fullName evidence="3">Uncharacterized protein</fullName>
    </submittedName>
</protein>
<evidence type="ECO:0000313" key="3">
    <source>
        <dbReference type="EMBL" id="MCL1142985.1"/>
    </source>
</evidence>
<sequence length="2231" mass="245752">MSQEYLDFYAKEAEHARLRAEKKASQQPAEPTQQEPEFTLVDGDSGYYNTGQGEEHIRFTGFNTGEKAHKNRFDESPNAQLGQQTTQALLDNGANVQRSGEQGYYGRELATLSGENGENLGHDLVRAGIALPTKDEKSAQAFYDGISRTALGRNPTHNEIVNEAAQHVAPTERNFENVAFGQMQPKDRRNILEKSWSRGVDEMQASFGGLFNYLGELTGNEDLAQFGHESRTKNQLEASFSPREVESYEHIKSVDDAATYIVETLGEMAPSLVADGLITLATLGGGLSVVAARHAATTVVTQSIKQKAISAAKGKAIKRSLMAGPVVSGMAQSAGAMENRLDAESDGEHGLASTLSGVVGGVLNLAPYAAVFGDIARTAGLGDDVIESVTKGMKGWATNAATTSIKGGGAEGAASLAQMVIDDVIYANELNKDWDDITTNYVDDTIRAVLGGGIAAGGASGIASGVSVMREYSEARRLADAEAKNQNADLRAEAEAFNRMYSELQLDDGAEVITSEDGISGREERELRNSKFMDGDNLIPVDELKKRIDAGSVTMDEVREFVLDSGVNEQSVPLLNEEERLKERHDRLHNRARATLDVLMSDDPSSVESSELEPKTVKRLASLTQDEPAKAAELTKRLAKAVLSKTDDPNKMGTQIRDVLGVFKDAYIKRADILSDTEVTPDWMQGYYNVLNPKAEPAADTSTFDKNHVAENAEVADKAKQHERKALNAKYGEVNAMAQATLENMRQRAANVQDPTLAQAFNDIVNDVAIDTKSREASAKLKQLEQDYGVKTNPDAPVQLRWFSVLEAADEQMRDLGAANEARANIDPSEVYRGANTIESVAKGANPTAPEPKAQVKRVNPADNKAIETQTKETKTKPAPKAEKNMATARAKANLAVAEDIIKAANGERTPQLSNLMKHYGVKETSSYAKDVLSLRKALVDRVTDTPTPKPTVANTQKVTEAKASRKALEEKAGEAWEKSNEGEALLADIARLEESTKGARNLVNNALKKGQTHIKGMTIHEVAQNIVRVEQTLSELRKAEKKGRKTFVSDYMDGEYHDDMPGQDSVVEIAQEFDAESTQENSVDALYDEGQLTSTREVRAAMEQRQAHARGVIDDLSELLPDVSKEAFAELERHLTRQTEQELDILGLVESDPKNRATNVEVLGGNMQQAPTATAKGVRGFNEAKRLSKKAVKELSDMITSAFTREFADKKVSFDDVEQFLRKRGIIGDSALTNTKEDTTNPYSMTESMISRSLSRLRGKDPKLSDVGRVFVTQITPDGRKVRHTILADEIVKAGLVTQGRKRHDIETGNSDINNTRVDIYTAFLDGLSALHNAGIDSGDSSVGHYKLSQVPANLKIWHTHGSKKVDGEKVSKPLTLASVQNYTNLVTVSRYRSQIASNRGTIEAMRDSLTAELKGLVVENDKDRKRKADIEEQLALLEGEVEGYDTDKSLEVQVLIDEYREAMASRDDSDHFDHQTSKPKGNIQGEDVYHQDFERELQSDAEAEYWRVKNGKPLESMSNEAQLFKKVVEVTRKHLAKADNVDANNPAPTLNKKGQDREIKGKDKKPLSQGDKVRLMRRLRKEVTPHKVVKGLWKLTHTLRTRLERIHPNMADMLFARTGEDSGLPNFERDSRFMRESFESKWAAAMRGQTAKDIKAAWLDAQTGSPKTELGKRAHKLVSEFTAEISKANPNYKMKGLPVVIDTAKLNSDIEGFKEILNRANIKFTKNFTVDDLVHRLMDAKGVAEFAIRPENPSVVGGQGFMDILRPAVKDLQRAGFIDLDSESAMARFIASGSAFATWSKIFGAKNKKGEFNENALYEYYKQQVPPEYLGEFRRLVAGATGQFSADTHPWINRLNSVSFTLTAATVLWFSGIASIPEIGVAAGRTRGDVKGLGKDIISHLRGTTRRERDDLAELFGTVTPSMMRETLMATYDNGLLTIGKTGAKVTQAVFKYNGQEFITRMTRSLATQWGIKFIEQHARLAAEGNDTSVRLLKELRLTHKDVTQYLKDTAVNGGVPKLDSKAGAKVATAIRLFVDESVSNPHAGQMPLWMSDPRFSILSSLKKFYYAYWDNFHRSVFGEMRKRKADGRGAMDVVMPLAVSAAVMLPLAAVSEFLRELWKYPAEIIPVLPKSFARQRERDLGDHLVGIAQATGGLGILQNASNAWEQHGYGRNFAVSAAGPTVTFATELLSGDVMTRNPSRILGPINQTPWLRKPINKTWSGWIKEDEY</sequence>
<dbReference type="InterPro" id="IPR035437">
    <property type="entry name" value="SNase_OB-fold_sf"/>
</dbReference>
<gene>
    <name evidence="3" type="ORF">L2672_09795</name>
</gene>
<proteinExistence type="predicted"/>
<dbReference type="EMBL" id="JAKIKP010000006">
    <property type="protein sequence ID" value="MCL1142985.1"/>
    <property type="molecule type" value="Genomic_DNA"/>
</dbReference>
<name>A0A9X2CLU6_9GAMM</name>
<feature type="coiled-coil region" evidence="1">
    <location>
        <begin position="1422"/>
        <end position="1449"/>
    </location>
</feature>
<feature type="coiled-coil region" evidence="1">
    <location>
        <begin position="990"/>
        <end position="1040"/>
    </location>
</feature>
<evidence type="ECO:0000256" key="2">
    <source>
        <dbReference type="SAM" id="MobiDB-lite"/>
    </source>
</evidence>
<dbReference type="RefSeq" id="WP_248995671.1">
    <property type="nucleotide sequence ID" value="NZ_JAKIKP010000006.1"/>
</dbReference>
<comment type="caution">
    <text evidence="3">The sequence shown here is derived from an EMBL/GenBank/DDBJ whole genome shotgun (WGS) entry which is preliminary data.</text>
</comment>
<evidence type="ECO:0000256" key="1">
    <source>
        <dbReference type="SAM" id="Coils"/>
    </source>
</evidence>
<feature type="compositionally biased region" description="Low complexity" evidence="2">
    <location>
        <begin position="26"/>
        <end position="37"/>
    </location>
</feature>
<accession>A0A9X2CLU6</accession>
<dbReference type="SUPFAM" id="SSF50199">
    <property type="entry name" value="Staphylococcal nuclease"/>
    <property type="match status" value="1"/>
</dbReference>
<feature type="compositionally biased region" description="Basic and acidic residues" evidence="2">
    <location>
        <begin position="1555"/>
        <end position="1571"/>
    </location>
</feature>
<dbReference type="Gene3D" id="2.40.50.90">
    <property type="match status" value="1"/>
</dbReference>
<organism evidence="3 4">
    <name type="scientific">Shewanella gaetbuli</name>
    <dbReference type="NCBI Taxonomy" id="220752"/>
    <lineage>
        <taxon>Bacteria</taxon>
        <taxon>Pseudomonadati</taxon>
        <taxon>Pseudomonadota</taxon>
        <taxon>Gammaproteobacteria</taxon>
        <taxon>Alteromonadales</taxon>
        <taxon>Shewanellaceae</taxon>
        <taxon>Shewanella</taxon>
    </lineage>
</organism>
<dbReference type="Proteomes" id="UP001139333">
    <property type="component" value="Unassembled WGS sequence"/>
</dbReference>
<feature type="coiled-coil region" evidence="1">
    <location>
        <begin position="480"/>
        <end position="507"/>
    </location>
</feature>
<evidence type="ECO:0000313" key="4">
    <source>
        <dbReference type="Proteomes" id="UP001139333"/>
    </source>
</evidence>
<feature type="region of interest" description="Disordered" evidence="2">
    <location>
        <begin position="16"/>
        <end position="43"/>
    </location>
</feature>
<keyword evidence="1" id="KW-0175">Coiled coil</keyword>
<feature type="region of interest" description="Disordered" evidence="2">
    <location>
        <begin position="1543"/>
        <end position="1571"/>
    </location>
</feature>
<keyword evidence="4" id="KW-1185">Reference proteome</keyword>